<name>A0ABV8E8U2_9HYPH</name>
<evidence type="ECO:0008006" key="4">
    <source>
        <dbReference type="Google" id="ProtNLM"/>
    </source>
</evidence>
<comment type="caution">
    <text evidence="2">The sequence shown here is derived from an EMBL/GenBank/DDBJ whole genome shotgun (WGS) entry which is preliminary data.</text>
</comment>
<organism evidence="2 3">
    <name type="scientific">Rhizobium lemnae</name>
    <dbReference type="NCBI Taxonomy" id="1214924"/>
    <lineage>
        <taxon>Bacteria</taxon>
        <taxon>Pseudomonadati</taxon>
        <taxon>Pseudomonadota</taxon>
        <taxon>Alphaproteobacteria</taxon>
        <taxon>Hyphomicrobiales</taxon>
        <taxon>Rhizobiaceae</taxon>
        <taxon>Rhizobium/Agrobacterium group</taxon>
        <taxon>Rhizobium</taxon>
    </lineage>
</organism>
<protein>
    <recommendedName>
        <fullName evidence="4">DUF2946 domain-containing protein</fullName>
    </recommendedName>
</protein>
<reference evidence="3" key="1">
    <citation type="journal article" date="2019" name="Int. J. Syst. Evol. Microbiol.">
        <title>The Global Catalogue of Microorganisms (GCM) 10K type strain sequencing project: providing services to taxonomists for standard genome sequencing and annotation.</title>
        <authorList>
            <consortium name="The Broad Institute Genomics Platform"/>
            <consortium name="The Broad Institute Genome Sequencing Center for Infectious Disease"/>
            <person name="Wu L."/>
            <person name="Ma J."/>
        </authorList>
    </citation>
    <scope>NUCLEOTIDE SEQUENCE [LARGE SCALE GENOMIC DNA]</scope>
    <source>
        <strain evidence="3">TBRC 5781</strain>
    </source>
</reference>
<keyword evidence="3" id="KW-1185">Reference proteome</keyword>
<dbReference type="Proteomes" id="UP001595697">
    <property type="component" value="Unassembled WGS sequence"/>
</dbReference>
<accession>A0ABV8E8U2</accession>
<proteinExistence type="predicted"/>
<dbReference type="RefSeq" id="WP_247259213.1">
    <property type="nucleotide sequence ID" value="NZ_JALJQZ010000001.1"/>
</dbReference>
<sequence>MTANSLVKVIRAISFTGMHRFAKLLMLLALTLQGFMPAMAMAPPVTILDNAPRHGMSHEQMMATKASVSHAHHQALQDAPPSPRDNSWHCPLLPANCTMAFCIACTALPPPLIFTSGPIAAPDRPAPALMSPMSDETPRPLVPPPRA</sequence>
<evidence type="ECO:0000256" key="1">
    <source>
        <dbReference type="SAM" id="MobiDB-lite"/>
    </source>
</evidence>
<feature type="region of interest" description="Disordered" evidence="1">
    <location>
        <begin position="124"/>
        <end position="147"/>
    </location>
</feature>
<dbReference type="EMBL" id="JBHSBD010000052">
    <property type="protein sequence ID" value="MFC3968881.1"/>
    <property type="molecule type" value="Genomic_DNA"/>
</dbReference>
<gene>
    <name evidence="2" type="ORF">ACFOVS_12210</name>
</gene>
<evidence type="ECO:0000313" key="2">
    <source>
        <dbReference type="EMBL" id="MFC3968881.1"/>
    </source>
</evidence>
<evidence type="ECO:0000313" key="3">
    <source>
        <dbReference type="Proteomes" id="UP001595697"/>
    </source>
</evidence>